<keyword evidence="6 11" id="KW-0418">Kinase</keyword>
<dbReference type="EMBL" id="ABVL01000047">
    <property type="protein sequence ID" value="EDY15918.1"/>
    <property type="molecule type" value="Genomic_DNA"/>
</dbReference>
<dbReference type="Proteomes" id="UP000005824">
    <property type="component" value="Unassembled WGS sequence"/>
</dbReference>
<dbReference type="InterPro" id="IPR036890">
    <property type="entry name" value="HATPase_C_sf"/>
</dbReference>
<keyword evidence="3" id="KW-0597">Phosphoprotein</keyword>
<reference evidence="11 12" key="1">
    <citation type="journal article" date="2011" name="J. Bacteriol.">
        <title>Genome sequence of Chthoniobacter flavus Ellin428, an aerobic heterotrophic soil bacterium.</title>
        <authorList>
            <person name="Kant R."/>
            <person name="van Passel M.W."/>
            <person name="Palva A."/>
            <person name="Lucas S."/>
            <person name="Lapidus A."/>
            <person name="Glavina Del Rio T."/>
            <person name="Dalin E."/>
            <person name="Tice H."/>
            <person name="Bruce D."/>
            <person name="Goodwin L."/>
            <person name="Pitluck S."/>
            <person name="Larimer F.W."/>
            <person name="Land M.L."/>
            <person name="Hauser L."/>
            <person name="Sangwan P."/>
            <person name="de Vos W.M."/>
            <person name="Janssen P.H."/>
            <person name="Smidt H."/>
        </authorList>
    </citation>
    <scope>NUCLEOTIDE SEQUENCE [LARGE SCALE GENOMIC DNA]</scope>
    <source>
        <strain evidence="11 12">Ellin428</strain>
    </source>
</reference>
<gene>
    <name evidence="11" type="ORF">CfE428DRAFT_6570</name>
</gene>
<name>B4DCC9_9BACT</name>
<keyword evidence="8" id="KW-0902">Two-component regulatory system</keyword>
<dbReference type="GO" id="GO:0005524">
    <property type="term" value="F:ATP binding"/>
    <property type="evidence" value="ECO:0007669"/>
    <property type="project" value="UniProtKB-KW"/>
</dbReference>
<evidence type="ECO:0000256" key="3">
    <source>
        <dbReference type="ARBA" id="ARBA00022553"/>
    </source>
</evidence>
<dbReference type="EC" id="2.7.13.3" evidence="2"/>
<dbReference type="CDD" id="cd16917">
    <property type="entry name" value="HATPase_UhpB-NarQ-NarX-like"/>
    <property type="match status" value="1"/>
</dbReference>
<evidence type="ECO:0000313" key="11">
    <source>
        <dbReference type="EMBL" id="EDY15918.1"/>
    </source>
</evidence>
<sequence length="269" mass="30007">MYWTTIGSPLAVERRLDFVVLEPLWKHPLFWISGSVVIAILLWLGGRAIIQKRIRQHLASAEQEHLIERERLRIARDLHDDLGARLTHISLVSGLAENEPQSATTRENFQQISGMARELVAALNQTVWTVNPEHDHLESLVDYVCQLTHNLCETARIRGRIHSCEVPDQRRVTSETRHNVTLAVKEALHNAIKHAGAAEITLRVEFNDPRLRITIADDGRGFDSAAVVAGNGLGNMRRRMALIGGVISFESSPGAGTQVHFEVPIPPTS</sequence>
<evidence type="ECO:0000256" key="1">
    <source>
        <dbReference type="ARBA" id="ARBA00000085"/>
    </source>
</evidence>
<dbReference type="InParanoid" id="B4DCC9"/>
<accession>B4DCC9</accession>
<organism evidence="11 12">
    <name type="scientific">Chthoniobacter flavus Ellin428</name>
    <dbReference type="NCBI Taxonomy" id="497964"/>
    <lineage>
        <taxon>Bacteria</taxon>
        <taxon>Pseudomonadati</taxon>
        <taxon>Verrucomicrobiota</taxon>
        <taxon>Spartobacteria</taxon>
        <taxon>Chthoniobacterales</taxon>
        <taxon>Chthoniobacteraceae</taxon>
        <taxon>Chthoniobacter</taxon>
    </lineage>
</organism>
<evidence type="ECO:0000256" key="9">
    <source>
        <dbReference type="SAM" id="Phobius"/>
    </source>
</evidence>
<evidence type="ECO:0000313" key="12">
    <source>
        <dbReference type="Proteomes" id="UP000005824"/>
    </source>
</evidence>
<dbReference type="InterPro" id="IPR005467">
    <property type="entry name" value="His_kinase_dom"/>
</dbReference>
<dbReference type="SMART" id="SM00387">
    <property type="entry name" value="HATPase_c"/>
    <property type="match status" value="1"/>
</dbReference>
<dbReference type="InterPro" id="IPR050482">
    <property type="entry name" value="Sensor_HK_TwoCompSys"/>
</dbReference>
<evidence type="ECO:0000256" key="6">
    <source>
        <dbReference type="ARBA" id="ARBA00022777"/>
    </source>
</evidence>
<keyword evidence="4" id="KW-0808">Transferase</keyword>
<evidence type="ECO:0000256" key="2">
    <source>
        <dbReference type="ARBA" id="ARBA00012438"/>
    </source>
</evidence>
<keyword evidence="7" id="KW-0067">ATP-binding</keyword>
<evidence type="ECO:0000256" key="5">
    <source>
        <dbReference type="ARBA" id="ARBA00022741"/>
    </source>
</evidence>
<dbReference type="GO" id="GO:0046983">
    <property type="term" value="F:protein dimerization activity"/>
    <property type="evidence" value="ECO:0007669"/>
    <property type="project" value="InterPro"/>
</dbReference>
<evidence type="ECO:0000256" key="8">
    <source>
        <dbReference type="ARBA" id="ARBA00023012"/>
    </source>
</evidence>
<dbReference type="PROSITE" id="PS50109">
    <property type="entry name" value="HIS_KIN"/>
    <property type="match status" value="1"/>
</dbReference>
<dbReference type="Pfam" id="PF07730">
    <property type="entry name" value="HisKA_3"/>
    <property type="match status" value="1"/>
</dbReference>
<evidence type="ECO:0000259" key="10">
    <source>
        <dbReference type="PROSITE" id="PS50109"/>
    </source>
</evidence>
<evidence type="ECO:0000256" key="7">
    <source>
        <dbReference type="ARBA" id="ARBA00022840"/>
    </source>
</evidence>
<feature type="transmembrane region" description="Helical" evidence="9">
    <location>
        <begin position="29"/>
        <end position="50"/>
    </location>
</feature>
<dbReference type="GO" id="GO:0000155">
    <property type="term" value="F:phosphorelay sensor kinase activity"/>
    <property type="evidence" value="ECO:0007669"/>
    <property type="project" value="InterPro"/>
</dbReference>
<dbReference type="GO" id="GO:0016020">
    <property type="term" value="C:membrane"/>
    <property type="evidence" value="ECO:0007669"/>
    <property type="project" value="InterPro"/>
</dbReference>
<dbReference type="PANTHER" id="PTHR24421:SF10">
    <property type="entry name" value="NITRATE_NITRITE SENSOR PROTEIN NARQ"/>
    <property type="match status" value="1"/>
</dbReference>
<dbReference type="InterPro" id="IPR003594">
    <property type="entry name" value="HATPase_dom"/>
</dbReference>
<dbReference type="Gene3D" id="1.20.5.1930">
    <property type="match status" value="1"/>
</dbReference>
<evidence type="ECO:0000256" key="4">
    <source>
        <dbReference type="ARBA" id="ARBA00022679"/>
    </source>
</evidence>
<keyword evidence="12" id="KW-1185">Reference proteome</keyword>
<comment type="caution">
    <text evidence="11">The sequence shown here is derived from an EMBL/GenBank/DDBJ whole genome shotgun (WGS) entry which is preliminary data.</text>
</comment>
<keyword evidence="9" id="KW-1133">Transmembrane helix</keyword>
<keyword evidence="5" id="KW-0547">Nucleotide-binding</keyword>
<protein>
    <recommendedName>
        <fullName evidence="2">histidine kinase</fullName>
        <ecNumber evidence="2">2.7.13.3</ecNumber>
    </recommendedName>
</protein>
<dbReference type="Gene3D" id="3.30.565.10">
    <property type="entry name" value="Histidine kinase-like ATPase, C-terminal domain"/>
    <property type="match status" value="1"/>
</dbReference>
<dbReference type="SUPFAM" id="SSF55874">
    <property type="entry name" value="ATPase domain of HSP90 chaperone/DNA topoisomerase II/histidine kinase"/>
    <property type="match status" value="1"/>
</dbReference>
<dbReference type="AlphaFoldDB" id="B4DCC9"/>
<keyword evidence="9" id="KW-0472">Membrane</keyword>
<dbReference type="InterPro" id="IPR011712">
    <property type="entry name" value="Sig_transdc_His_kin_sub3_dim/P"/>
</dbReference>
<comment type="catalytic activity">
    <reaction evidence="1">
        <text>ATP + protein L-histidine = ADP + protein N-phospho-L-histidine.</text>
        <dbReference type="EC" id="2.7.13.3"/>
    </reaction>
</comment>
<dbReference type="eggNOG" id="COG4585">
    <property type="taxonomic scope" value="Bacteria"/>
</dbReference>
<dbReference type="PANTHER" id="PTHR24421">
    <property type="entry name" value="NITRATE/NITRITE SENSOR PROTEIN NARX-RELATED"/>
    <property type="match status" value="1"/>
</dbReference>
<dbReference type="STRING" id="497964.CfE428DRAFT_6570"/>
<dbReference type="Pfam" id="PF02518">
    <property type="entry name" value="HATPase_c"/>
    <property type="match status" value="1"/>
</dbReference>
<feature type="domain" description="Histidine kinase" evidence="10">
    <location>
        <begin position="73"/>
        <end position="267"/>
    </location>
</feature>
<keyword evidence="9" id="KW-0812">Transmembrane</keyword>
<proteinExistence type="predicted"/>